<dbReference type="SUPFAM" id="SSF56112">
    <property type="entry name" value="Protein kinase-like (PK-like)"/>
    <property type="match status" value="1"/>
</dbReference>
<dbReference type="Proteomes" id="UP001374584">
    <property type="component" value="Unassembled WGS sequence"/>
</dbReference>
<evidence type="ECO:0000256" key="4">
    <source>
        <dbReference type="ARBA" id="ARBA00022729"/>
    </source>
</evidence>
<keyword evidence="2" id="KW-0418">Kinase</keyword>
<keyword evidence="2" id="KW-0723">Serine/threonine-protein kinase</keyword>
<comment type="caution">
    <text evidence="8">The sequence shown here is derived from an EMBL/GenBank/DDBJ whole genome shotgun (WGS) entry which is preliminary data.</text>
</comment>
<evidence type="ECO:0000256" key="1">
    <source>
        <dbReference type="ARBA" id="ARBA00004479"/>
    </source>
</evidence>
<reference evidence="8 9" key="1">
    <citation type="submission" date="2024-01" db="EMBL/GenBank/DDBJ databases">
        <title>The genomes of 5 underutilized Papilionoideae crops provide insights into root nodulation and disease resistanc.</title>
        <authorList>
            <person name="Jiang F."/>
        </authorList>
    </citation>
    <scope>NUCLEOTIDE SEQUENCE [LARGE SCALE GENOMIC DNA]</scope>
    <source>
        <strain evidence="8">JINMINGXINNONG_FW02</strain>
        <tissue evidence="8">Leaves</tissue>
    </source>
</reference>
<keyword evidence="3" id="KW-0812">Transmembrane</keyword>
<gene>
    <name evidence="8" type="ORF">VNO80_02614</name>
</gene>
<keyword evidence="2" id="KW-0808">Transferase</keyword>
<dbReference type="AlphaFoldDB" id="A0AAN9RRJ4"/>
<evidence type="ECO:0000256" key="5">
    <source>
        <dbReference type="ARBA" id="ARBA00022989"/>
    </source>
</evidence>
<evidence type="ECO:0000256" key="3">
    <source>
        <dbReference type="ARBA" id="ARBA00022692"/>
    </source>
</evidence>
<dbReference type="PANTHER" id="PTHR27009">
    <property type="entry name" value="RUST RESISTANCE KINASE LR10-RELATED"/>
    <property type="match status" value="1"/>
</dbReference>
<dbReference type="Gene3D" id="1.10.510.10">
    <property type="entry name" value="Transferase(Phosphotransferase) domain 1"/>
    <property type="match status" value="1"/>
</dbReference>
<name>A0AAN9RRJ4_PHACN</name>
<sequence length="106" mass="12291">MTSKRKNLNPHADHSSQLYFPLWIYDHIKGGEDVDIKDVTEEENKITKKMIIVALWCIQLKPNDRPSMNRVVEMLEGDIEDLEIPPKPILFPEDETLTEDQTINSS</sequence>
<keyword evidence="7" id="KW-0325">Glycoprotein</keyword>
<keyword evidence="9" id="KW-1185">Reference proteome</keyword>
<organism evidence="8 9">
    <name type="scientific">Phaseolus coccineus</name>
    <name type="common">Scarlet runner bean</name>
    <name type="synonym">Phaseolus multiflorus</name>
    <dbReference type="NCBI Taxonomy" id="3886"/>
    <lineage>
        <taxon>Eukaryota</taxon>
        <taxon>Viridiplantae</taxon>
        <taxon>Streptophyta</taxon>
        <taxon>Embryophyta</taxon>
        <taxon>Tracheophyta</taxon>
        <taxon>Spermatophyta</taxon>
        <taxon>Magnoliopsida</taxon>
        <taxon>eudicotyledons</taxon>
        <taxon>Gunneridae</taxon>
        <taxon>Pentapetalae</taxon>
        <taxon>rosids</taxon>
        <taxon>fabids</taxon>
        <taxon>Fabales</taxon>
        <taxon>Fabaceae</taxon>
        <taxon>Papilionoideae</taxon>
        <taxon>50 kb inversion clade</taxon>
        <taxon>NPAAA clade</taxon>
        <taxon>indigoferoid/millettioid clade</taxon>
        <taxon>Phaseoleae</taxon>
        <taxon>Phaseolus</taxon>
    </lineage>
</organism>
<dbReference type="GO" id="GO:0016020">
    <property type="term" value="C:membrane"/>
    <property type="evidence" value="ECO:0007669"/>
    <property type="project" value="UniProtKB-SubCell"/>
</dbReference>
<evidence type="ECO:0000256" key="7">
    <source>
        <dbReference type="ARBA" id="ARBA00023180"/>
    </source>
</evidence>
<evidence type="ECO:0000313" key="9">
    <source>
        <dbReference type="Proteomes" id="UP001374584"/>
    </source>
</evidence>
<dbReference type="EMBL" id="JAYMYR010000002">
    <property type="protein sequence ID" value="KAK7377193.1"/>
    <property type="molecule type" value="Genomic_DNA"/>
</dbReference>
<evidence type="ECO:0000256" key="2">
    <source>
        <dbReference type="ARBA" id="ARBA00022527"/>
    </source>
</evidence>
<keyword evidence="6" id="KW-0472">Membrane</keyword>
<proteinExistence type="predicted"/>
<protein>
    <submittedName>
        <fullName evidence="8">Uncharacterized protein</fullName>
    </submittedName>
</protein>
<accession>A0AAN9RRJ4</accession>
<comment type="subcellular location">
    <subcellularLocation>
        <location evidence="1">Membrane</location>
        <topology evidence="1">Single-pass type I membrane protein</topology>
    </subcellularLocation>
</comment>
<dbReference type="InterPro" id="IPR045874">
    <property type="entry name" value="LRK10/LRL21-25-like"/>
</dbReference>
<dbReference type="InterPro" id="IPR011009">
    <property type="entry name" value="Kinase-like_dom_sf"/>
</dbReference>
<evidence type="ECO:0000256" key="6">
    <source>
        <dbReference type="ARBA" id="ARBA00023136"/>
    </source>
</evidence>
<keyword evidence="4" id="KW-0732">Signal</keyword>
<keyword evidence="5" id="KW-1133">Transmembrane helix</keyword>
<evidence type="ECO:0000313" key="8">
    <source>
        <dbReference type="EMBL" id="KAK7377193.1"/>
    </source>
</evidence>
<dbReference type="GO" id="GO:0004674">
    <property type="term" value="F:protein serine/threonine kinase activity"/>
    <property type="evidence" value="ECO:0007669"/>
    <property type="project" value="UniProtKB-KW"/>
</dbReference>